<name>A0A087UNT4_STEMI</name>
<organism evidence="1 2">
    <name type="scientific">Stegodyphus mimosarum</name>
    <name type="common">African social velvet spider</name>
    <dbReference type="NCBI Taxonomy" id="407821"/>
    <lineage>
        <taxon>Eukaryota</taxon>
        <taxon>Metazoa</taxon>
        <taxon>Ecdysozoa</taxon>
        <taxon>Arthropoda</taxon>
        <taxon>Chelicerata</taxon>
        <taxon>Arachnida</taxon>
        <taxon>Araneae</taxon>
        <taxon>Araneomorphae</taxon>
        <taxon>Entelegynae</taxon>
        <taxon>Eresoidea</taxon>
        <taxon>Eresidae</taxon>
        <taxon>Stegodyphus</taxon>
    </lineage>
</organism>
<dbReference type="EMBL" id="KK120784">
    <property type="protein sequence ID" value="KFM79023.1"/>
    <property type="molecule type" value="Genomic_DNA"/>
</dbReference>
<evidence type="ECO:0000313" key="1">
    <source>
        <dbReference type="EMBL" id="KFM79023.1"/>
    </source>
</evidence>
<accession>A0A087UNT4</accession>
<keyword evidence="2" id="KW-1185">Reference proteome</keyword>
<reference evidence="1 2" key="1">
    <citation type="submission" date="2013-11" db="EMBL/GenBank/DDBJ databases">
        <title>Genome sequencing of Stegodyphus mimosarum.</title>
        <authorList>
            <person name="Bechsgaard J."/>
        </authorList>
    </citation>
    <scope>NUCLEOTIDE SEQUENCE [LARGE SCALE GENOMIC DNA]</scope>
</reference>
<dbReference type="AlphaFoldDB" id="A0A087UNT4"/>
<evidence type="ECO:0000313" key="2">
    <source>
        <dbReference type="Proteomes" id="UP000054359"/>
    </source>
</evidence>
<dbReference type="Proteomes" id="UP000054359">
    <property type="component" value="Unassembled WGS sequence"/>
</dbReference>
<protein>
    <submittedName>
        <fullName evidence="1">Uncharacterized protein</fullName>
    </submittedName>
</protein>
<proteinExistence type="predicted"/>
<gene>
    <name evidence="1" type="ORF">X975_22883</name>
</gene>
<sequence>MNMKKSQLMNLLMRQIQKIRKELSMLVNNNNVKSEKKSCKSLMTSL</sequence>
<feature type="non-terminal residue" evidence="1">
    <location>
        <position position="46"/>
    </location>
</feature>